<dbReference type="KEGG" id="hfv:R50_0379"/>
<dbReference type="AlphaFoldDB" id="A0A6F8ZDQ2"/>
<reference evidence="4 5" key="1">
    <citation type="submission" date="2020-02" db="EMBL/GenBank/DDBJ databases">
        <authorList>
            <person name="Hogendoorn C."/>
        </authorList>
    </citation>
    <scope>NUCLEOTIDE SEQUENCE [LARGE SCALE GENOMIC DNA]</scope>
    <source>
        <strain evidence="4">R501</strain>
    </source>
</reference>
<evidence type="ECO:0000256" key="1">
    <source>
        <dbReference type="SAM" id="MobiDB-lite"/>
    </source>
</evidence>
<feature type="region of interest" description="Disordered" evidence="1">
    <location>
        <begin position="149"/>
        <end position="174"/>
    </location>
</feature>
<sequence length="174" mass="17794">MKRRGQALVEFALVLPVLVLLLVAIISLGLTFNAELTLTQAARAAARAAALGYPLGQPGDVNPPASGCATIYGAADVVIVEGLGLTMADLSIPAAYVEGSTAGGSPVPPDAQVTVVLQYAYRPLLPIPGVLPASLLLSQTYTMMAQDPVPVSQNPPPEPLPPGAQPIAVHCPDN</sequence>
<gene>
    <name evidence="4" type="ORF">R50_0379</name>
</gene>
<proteinExistence type="predicted"/>
<feature type="transmembrane region" description="Helical" evidence="2">
    <location>
        <begin position="7"/>
        <end position="30"/>
    </location>
</feature>
<evidence type="ECO:0000313" key="5">
    <source>
        <dbReference type="Proteomes" id="UP000503399"/>
    </source>
</evidence>
<name>A0A6F8ZDQ2_9FIRM</name>
<dbReference type="Proteomes" id="UP000503399">
    <property type="component" value="Chromosome"/>
</dbReference>
<keyword evidence="2" id="KW-0472">Membrane</keyword>
<keyword evidence="2" id="KW-0812">Transmembrane</keyword>
<protein>
    <recommendedName>
        <fullName evidence="3">TadE-like domain-containing protein</fullName>
    </recommendedName>
</protein>
<evidence type="ECO:0000313" key="4">
    <source>
        <dbReference type="EMBL" id="CAB1127885.1"/>
    </source>
</evidence>
<feature type="compositionally biased region" description="Pro residues" evidence="1">
    <location>
        <begin position="153"/>
        <end position="164"/>
    </location>
</feature>
<dbReference type="EMBL" id="LR778114">
    <property type="protein sequence ID" value="CAB1127885.1"/>
    <property type="molecule type" value="Genomic_DNA"/>
</dbReference>
<evidence type="ECO:0000259" key="3">
    <source>
        <dbReference type="Pfam" id="PF07811"/>
    </source>
</evidence>
<dbReference type="InterPro" id="IPR012495">
    <property type="entry name" value="TadE-like_dom"/>
</dbReference>
<keyword evidence="5" id="KW-1185">Reference proteome</keyword>
<accession>A0A6F8ZDQ2</accession>
<organism evidence="4 5">
    <name type="scientific">Candidatus Hydrogenisulfobacillus filiaventi</name>
    <dbReference type="NCBI Taxonomy" id="2707344"/>
    <lineage>
        <taxon>Bacteria</taxon>
        <taxon>Bacillati</taxon>
        <taxon>Bacillota</taxon>
        <taxon>Clostridia</taxon>
        <taxon>Eubacteriales</taxon>
        <taxon>Clostridiales Family XVII. Incertae Sedis</taxon>
        <taxon>Candidatus Hydrogenisulfobacillus</taxon>
    </lineage>
</organism>
<keyword evidence="2" id="KW-1133">Transmembrane helix</keyword>
<feature type="domain" description="TadE-like" evidence="3">
    <location>
        <begin position="5"/>
        <end position="47"/>
    </location>
</feature>
<dbReference type="Pfam" id="PF07811">
    <property type="entry name" value="TadE"/>
    <property type="match status" value="1"/>
</dbReference>
<evidence type="ECO:0000256" key="2">
    <source>
        <dbReference type="SAM" id="Phobius"/>
    </source>
</evidence>